<dbReference type="PROSITE" id="PS51409">
    <property type="entry name" value="ARGINASE_2"/>
    <property type="match status" value="1"/>
</dbReference>
<evidence type="ECO:0000256" key="1">
    <source>
        <dbReference type="ARBA" id="ARBA00022723"/>
    </source>
</evidence>
<name>A0ABT2H219_9MICO</name>
<evidence type="ECO:0000313" key="6">
    <source>
        <dbReference type="Proteomes" id="UP001165586"/>
    </source>
</evidence>
<dbReference type="CDD" id="cd09999">
    <property type="entry name" value="Arginase-like_1"/>
    <property type="match status" value="1"/>
</dbReference>
<comment type="similarity">
    <text evidence="4">Belongs to the arginase family.</text>
</comment>
<evidence type="ECO:0000313" key="5">
    <source>
        <dbReference type="EMBL" id="MCS5733998.1"/>
    </source>
</evidence>
<dbReference type="PANTHER" id="PTHR43782:SF3">
    <property type="entry name" value="ARGINASE"/>
    <property type="match status" value="1"/>
</dbReference>
<keyword evidence="1" id="KW-0479">Metal-binding</keyword>
<dbReference type="RefSeq" id="WP_259538847.1">
    <property type="nucleotide sequence ID" value="NZ_JANLCJ010000003.1"/>
</dbReference>
<keyword evidence="6" id="KW-1185">Reference proteome</keyword>
<dbReference type="Pfam" id="PF00491">
    <property type="entry name" value="Arginase"/>
    <property type="match status" value="1"/>
</dbReference>
<accession>A0ABT2H219</accession>
<dbReference type="PANTHER" id="PTHR43782">
    <property type="entry name" value="ARGINASE"/>
    <property type="match status" value="1"/>
</dbReference>
<keyword evidence="3" id="KW-0464">Manganese</keyword>
<evidence type="ECO:0000256" key="2">
    <source>
        <dbReference type="ARBA" id="ARBA00022801"/>
    </source>
</evidence>
<comment type="caution">
    <text evidence="5">The sequence shown here is derived from an EMBL/GenBank/DDBJ whole genome shotgun (WGS) entry which is preliminary data.</text>
</comment>
<sequence>MPATFVVVPQWQGSGSSRAMRLIDGADAIRGDLPSSATRLVEVPAGAGESLETGVHRFSSLTVVAEAVDQALADVTDVPIVIGGDCGVEFAAIRAAVRRSAGPVAVVWFDAHADLNTPESSPSGAFHGMVLRTLLGGGPAEFADSPVVEPGLVVLAGTRALDDAEADYAEEAGIALISPDRFDSPDAVVLALRDTGATEVYLHVDLDVLDPSEITGIAFPEPFGVTTAQLTAAIRAVREEFTVVGAGITEFAPSTPEAAVDDLPAILRIVSALVR</sequence>
<dbReference type="SUPFAM" id="SSF52768">
    <property type="entry name" value="Arginase/deacetylase"/>
    <property type="match status" value="1"/>
</dbReference>
<dbReference type="PRINTS" id="PR00116">
    <property type="entry name" value="ARGINASE"/>
</dbReference>
<gene>
    <name evidence="5" type="ORF">N1032_09640</name>
</gene>
<proteinExistence type="inferred from homology"/>
<dbReference type="InterPro" id="IPR006035">
    <property type="entry name" value="Ureohydrolase"/>
</dbReference>
<evidence type="ECO:0000256" key="4">
    <source>
        <dbReference type="PROSITE-ProRule" id="PRU00742"/>
    </source>
</evidence>
<dbReference type="Gene3D" id="3.40.800.10">
    <property type="entry name" value="Ureohydrolase domain"/>
    <property type="match status" value="1"/>
</dbReference>
<keyword evidence="2" id="KW-0378">Hydrolase</keyword>
<reference evidence="5" key="1">
    <citation type="submission" date="2022-08" db="EMBL/GenBank/DDBJ databases">
        <authorList>
            <person name="Deng Y."/>
            <person name="Han X.-F."/>
            <person name="Zhang Y.-Q."/>
        </authorList>
    </citation>
    <scope>NUCLEOTIDE SEQUENCE</scope>
    <source>
        <strain evidence="5">CPCC 203386</strain>
    </source>
</reference>
<evidence type="ECO:0000256" key="3">
    <source>
        <dbReference type="ARBA" id="ARBA00023211"/>
    </source>
</evidence>
<dbReference type="EMBL" id="JANLCJ010000003">
    <property type="protein sequence ID" value="MCS5733998.1"/>
    <property type="molecule type" value="Genomic_DNA"/>
</dbReference>
<organism evidence="5 6">
    <name type="scientific">Herbiconiux daphne</name>
    <dbReference type="NCBI Taxonomy" id="2970914"/>
    <lineage>
        <taxon>Bacteria</taxon>
        <taxon>Bacillati</taxon>
        <taxon>Actinomycetota</taxon>
        <taxon>Actinomycetes</taxon>
        <taxon>Micrococcales</taxon>
        <taxon>Microbacteriaceae</taxon>
        <taxon>Herbiconiux</taxon>
    </lineage>
</organism>
<dbReference type="Proteomes" id="UP001165586">
    <property type="component" value="Unassembled WGS sequence"/>
</dbReference>
<dbReference type="InterPro" id="IPR023696">
    <property type="entry name" value="Ureohydrolase_dom_sf"/>
</dbReference>
<protein>
    <submittedName>
        <fullName evidence="5">Arginase family protein</fullName>
    </submittedName>
</protein>